<evidence type="ECO:0000256" key="6">
    <source>
        <dbReference type="ARBA" id="ARBA00022840"/>
    </source>
</evidence>
<sequence>MNPFLSRTLKAYRNTFQALATYPPVLNMEDNWKFTQRLEGIVMDHTNDIPTMAKGFQECSRYMSSNDISDFLNHAIRSRIAVRLIAEQHIALSHALRESGLEVLQDTGVVDMHCSPAQMVRMCSKFVADLCEATLGISPTIVVDGHVDATFPYVPVHLEFALTELLKNAFRATVEHHQHNVSKKLPPIIVTISSPPEINKMIRVPMLTIRIRDQGGGVAPSNLPVIFSYAFTTSGRNNDGHDQEDDSSGGPYAAQQVGGIAAFGDGGQGEGNLFGEITGKGLQTGMGTLSGLGYGLPLAKLYATYFGGDLQLVSLYNHGTDVFLSLRCLQQTDASII</sequence>
<keyword evidence="11" id="KW-1185">Reference proteome</keyword>
<dbReference type="GO" id="GO:0004740">
    <property type="term" value="F:pyruvate dehydrogenase (acetyl-transferring) kinase activity"/>
    <property type="evidence" value="ECO:0007669"/>
    <property type="project" value="TreeGrafter"/>
</dbReference>
<dbReference type="Pfam" id="PF10436">
    <property type="entry name" value="BCDHK_Adom3"/>
    <property type="match status" value="1"/>
</dbReference>
<evidence type="ECO:0000313" key="11">
    <source>
        <dbReference type="Proteomes" id="UP001050691"/>
    </source>
</evidence>
<name>A0AAV5AE76_9AGAM</name>
<accession>A0AAV5AE76</accession>
<dbReference type="InterPro" id="IPR036784">
    <property type="entry name" value="AK/P_DHK_N_sf"/>
</dbReference>
<dbReference type="Proteomes" id="UP001050691">
    <property type="component" value="Unassembled WGS sequence"/>
</dbReference>
<dbReference type="InterPro" id="IPR018955">
    <property type="entry name" value="BCDHK/PDK_N"/>
</dbReference>
<dbReference type="Pfam" id="PF02518">
    <property type="entry name" value="HATPase_c"/>
    <property type="match status" value="1"/>
</dbReference>
<feature type="domain" description="Histidine kinase/HSP90-like ATPase" evidence="9">
    <location>
        <begin position="153"/>
        <end position="330"/>
    </location>
</feature>
<dbReference type="GO" id="GO:0005524">
    <property type="term" value="F:ATP binding"/>
    <property type="evidence" value="ECO:0007669"/>
    <property type="project" value="UniProtKB-UniRule"/>
</dbReference>
<keyword evidence="5 8" id="KW-0418">Kinase</keyword>
<comment type="caution">
    <text evidence="10">The sequence shown here is derived from an EMBL/GenBank/DDBJ whole genome shotgun (WGS) entry which is preliminary data.</text>
</comment>
<dbReference type="Gene3D" id="3.30.565.10">
    <property type="entry name" value="Histidine kinase-like ATPase, C-terminal domain"/>
    <property type="match status" value="1"/>
</dbReference>
<keyword evidence="7 8" id="KW-0496">Mitochondrion</keyword>
<dbReference type="PANTHER" id="PTHR11947">
    <property type="entry name" value="PYRUVATE DEHYDROGENASE KINASE"/>
    <property type="match status" value="1"/>
</dbReference>
<dbReference type="AlphaFoldDB" id="A0AAV5AE76"/>
<reference evidence="10" key="1">
    <citation type="submission" date="2021-10" db="EMBL/GenBank/DDBJ databases">
        <title>De novo Genome Assembly of Clathrus columnatus (Basidiomycota, Fungi) Using Illumina and Nanopore Sequence Data.</title>
        <authorList>
            <person name="Ogiso-Tanaka E."/>
            <person name="Itagaki H."/>
            <person name="Hosoya T."/>
            <person name="Hosaka K."/>
        </authorList>
    </citation>
    <scope>NUCLEOTIDE SEQUENCE</scope>
    <source>
        <strain evidence="10">MO-923</strain>
    </source>
</reference>
<dbReference type="EC" id="2.7.11.-" evidence="8"/>
<keyword evidence="2" id="KW-0597">Phosphoprotein</keyword>
<evidence type="ECO:0000256" key="3">
    <source>
        <dbReference type="ARBA" id="ARBA00022679"/>
    </source>
</evidence>
<dbReference type="InterPro" id="IPR003594">
    <property type="entry name" value="HATPase_dom"/>
</dbReference>
<evidence type="ECO:0000256" key="8">
    <source>
        <dbReference type="RuleBase" id="RU366032"/>
    </source>
</evidence>
<proteinExistence type="inferred from homology"/>
<comment type="subcellular location">
    <subcellularLocation>
        <location evidence="8">Mitochondrion matrix</location>
    </subcellularLocation>
</comment>
<dbReference type="GO" id="GO:0005759">
    <property type="term" value="C:mitochondrial matrix"/>
    <property type="evidence" value="ECO:0007669"/>
    <property type="project" value="UniProtKB-SubCell"/>
</dbReference>
<protein>
    <recommendedName>
        <fullName evidence="8">Protein-serine/threonine kinase</fullName>
        <ecNumber evidence="8">2.7.11.-</ecNumber>
    </recommendedName>
</protein>
<dbReference type="GO" id="GO:0010906">
    <property type="term" value="P:regulation of glucose metabolic process"/>
    <property type="evidence" value="ECO:0007669"/>
    <property type="project" value="TreeGrafter"/>
</dbReference>
<dbReference type="Gene3D" id="1.20.140.20">
    <property type="entry name" value="Alpha-ketoacid/pyruvate dehydrogenase kinase, N-terminal domain"/>
    <property type="match status" value="1"/>
</dbReference>
<keyword evidence="6 8" id="KW-0067">ATP-binding</keyword>
<dbReference type="PANTHER" id="PTHR11947:SF20">
    <property type="entry name" value="[3-METHYL-2-OXOBUTANOATE DEHYDROGENASE [LIPOAMIDE]] KINASE, MITOCHONDRIAL"/>
    <property type="match status" value="1"/>
</dbReference>
<evidence type="ECO:0000256" key="5">
    <source>
        <dbReference type="ARBA" id="ARBA00022777"/>
    </source>
</evidence>
<dbReference type="EMBL" id="BPWL01000007">
    <property type="protein sequence ID" value="GJJ12022.1"/>
    <property type="molecule type" value="Genomic_DNA"/>
</dbReference>
<dbReference type="SUPFAM" id="SSF55874">
    <property type="entry name" value="ATPase domain of HSP90 chaperone/DNA topoisomerase II/histidine kinase"/>
    <property type="match status" value="2"/>
</dbReference>
<evidence type="ECO:0000256" key="2">
    <source>
        <dbReference type="ARBA" id="ARBA00022553"/>
    </source>
</evidence>
<gene>
    <name evidence="10" type="ORF">Clacol_006262</name>
</gene>
<keyword evidence="4 8" id="KW-0547">Nucleotide-binding</keyword>
<keyword evidence="3 8" id="KW-0808">Transferase</keyword>
<evidence type="ECO:0000256" key="7">
    <source>
        <dbReference type="ARBA" id="ARBA00023128"/>
    </source>
</evidence>
<dbReference type="InterPro" id="IPR039028">
    <property type="entry name" value="BCKD/PDK"/>
</dbReference>
<dbReference type="InterPro" id="IPR036890">
    <property type="entry name" value="HATPase_C_sf"/>
</dbReference>
<dbReference type="SMART" id="SM00387">
    <property type="entry name" value="HATPase_c"/>
    <property type="match status" value="1"/>
</dbReference>
<evidence type="ECO:0000313" key="10">
    <source>
        <dbReference type="EMBL" id="GJJ12022.1"/>
    </source>
</evidence>
<comment type="similarity">
    <text evidence="1 8">Belongs to the PDK/BCKDK protein kinase family.</text>
</comment>
<evidence type="ECO:0000256" key="1">
    <source>
        <dbReference type="ARBA" id="ARBA00006155"/>
    </source>
</evidence>
<evidence type="ECO:0000259" key="9">
    <source>
        <dbReference type="SMART" id="SM00387"/>
    </source>
</evidence>
<dbReference type="SUPFAM" id="SSF69012">
    <property type="entry name" value="alpha-ketoacid dehydrogenase kinase, N-terminal domain"/>
    <property type="match status" value="1"/>
</dbReference>
<evidence type="ECO:0000256" key="4">
    <source>
        <dbReference type="ARBA" id="ARBA00022741"/>
    </source>
</evidence>
<organism evidence="10 11">
    <name type="scientific">Clathrus columnatus</name>
    <dbReference type="NCBI Taxonomy" id="1419009"/>
    <lineage>
        <taxon>Eukaryota</taxon>
        <taxon>Fungi</taxon>
        <taxon>Dikarya</taxon>
        <taxon>Basidiomycota</taxon>
        <taxon>Agaricomycotina</taxon>
        <taxon>Agaricomycetes</taxon>
        <taxon>Phallomycetidae</taxon>
        <taxon>Phallales</taxon>
        <taxon>Clathraceae</taxon>
        <taxon>Clathrus</taxon>
    </lineage>
</organism>